<dbReference type="Gene3D" id="3.30.70.100">
    <property type="match status" value="1"/>
</dbReference>
<dbReference type="Proteomes" id="UP001161247">
    <property type="component" value="Chromosome 4"/>
</dbReference>
<dbReference type="Pfam" id="PF03959">
    <property type="entry name" value="FSH1"/>
    <property type="match status" value="1"/>
</dbReference>
<organism evidence="2 3">
    <name type="scientific">Oldenlandia corymbosa var. corymbosa</name>
    <dbReference type="NCBI Taxonomy" id="529605"/>
    <lineage>
        <taxon>Eukaryota</taxon>
        <taxon>Viridiplantae</taxon>
        <taxon>Streptophyta</taxon>
        <taxon>Embryophyta</taxon>
        <taxon>Tracheophyta</taxon>
        <taxon>Spermatophyta</taxon>
        <taxon>Magnoliopsida</taxon>
        <taxon>eudicotyledons</taxon>
        <taxon>Gunneridae</taxon>
        <taxon>Pentapetalae</taxon>
        <taxon>asterids</taxon>
        <taxon>lamiids</taxon>
        <taxon>Gentianales</taxon>
        <taxon>Rubiaceae</taxon>
        <taxon>Rubioideae</taxon>
        <taxon>Spermacoceae</taxon>
        <taxon>Hedyotis-Oldenlandia complex</taxon>
        <taxon>Oldenlandia</taxon>
    </lineage>
</organism>
<dbReference type="FunFam" id="3.40.250.10:FF:000022">
    <property type="entry name" value="Thiosulfate sulfurtransferase/rhodanese-like domain-containing protein 2"/>
    <property type="match status" value="1"/>
</dbReference>
<accession>A0AAV1D7I6</accession>
<dbReference type="Gene3D" id="3.40.250.10">
    <property type="entry name" value="Rhodanese-like domain"/>
    <property type="match status" value="1"/>
</dbReference>
<dbReference type="InterPro" id="IPR036873">
    <property type="entry name" value="Rhodanese-like_dom_sf"/>
</dbReference>
<dbReference type="InterPro" id="IPR005645">
    <property type="entry name" value="FSH-like_dom"/>
</dbReference>
<dbReference type="PROSITE" id="PS50206">
    <property type="entry name" value="RHODANESE_3"/>
    <property type="match status" value="1"/>
</dbReference>
<evidence type="ECO:0000313" key="3">
    <source>
        <dbReference type="Proteomes" id="UP001161247"/>
    </source>
</evidence>
<sequence>MADLNTSLQQAENGYGVLLYYKYFSSSISDLEELYDFYNSNCTTLSLIGRVRLSPNGVNVTVGGKMSALEEHIEAVKLKGSLFDGTDFKLASCSEPLNDKVASECGFTSLSIRIVKELVTLSSHPLLSTPDVSKAGRHLSAVEFHSILQDAGKVQEETNSTSSENVVLLDARNLYETRIGKFQTSDVETLDPQIRQYSDLPSWIDDNVEQLRGNRILMYCTGGIRCEMASAYIKSKGAGFENVFQLYGGIQRYLEQFPDGGFFKGKNFVFDHRVAVGSSDSNILGACLLCGSSYDDYSSRCRCKFCRMLVLVCTACQKKNSSYTCELCQRSGKSVETITDIEDDRSECQGQAEMRNLSSSTQVKDSIPTGLLNGSCPARKLKILCLHGFRQNASGFKGRSGSLAKKLKSLAELVFVDAPHELPFIYQTCISRETNGDTPSSHPSPPKLCNKKFAWLVGPEEHKKKDGWTSVDTPFDLLQYRQQTQGFDVSLAYLKTVFSQSGPFDGILGFSQGAAMAALVCSQLGKLRGSIDIRFVILSSGFSINMENFEKGSINFPSLHIYGNTKGGDRQINTQASRELASLFEGGCAEIIEHDSGHIIPTQMPHIEKFKNFLRRFL</sequence>
<evidence type="ECO:0000313" key="2">
    <source>
        <dbReference type="EMBL" id="CAI9103578.1"/>
    </source>
</evidence>
<dbReference type="FunFam" id="3.30.70.100:FF:000045">
    <property type="entry name" value="Rhodanese-like domain-containing protein 6"/>
    <property type="match status" value="1"/>
</dbReference>
<dbReference type="SUPFAM" id="SSF52821">
    <property type="entry name" value="Rhodanese/Cell cycle control phosphatase"/>
    <property type="match status" value="1"/>
</dbReference>
<dbReference type="EMBL" id="OX459121">
    <property type="protein sequence ID" value="CAI9103578.1"/>
    <property type="molecule type" value="Genomic_DNA"/>
</dbReference>
<gene>
    <name evidence="2" type="ORF">OLC1_LOCUS12711</name>
</gene>
<protein>
    <submittedName>
        <fullName evidence="2">OLC1v1002089C1</fullName>
    </submittedName>
</protein>
<dbReference type="PANTHER" id="PTHR43268">
    <property type="entry name" value="THIOSULFATE SULFURTRANSFERASE/RHODANESE-LIKE DOMAIN-CONTAINING PROTEIN 2"/>
    <property type="match status" value="1"/>
</dbReference>
<dbReference type="CDD" id="cd01518">
    <property type="entry name" value="RHOD_YceA"/>
    <property type="match status" value="1"/>
</dbReference>
<dbReference type="SUPFAM" id="SSF53474">
    <property type="entry name" value="alpha/beta-Hydrolases"/>
    <property type="match status" value="1"/>
</dbReference>
<dbReference type="PANTHER" id="PTHR43268:SF6">
    <property type="entry name" value="THIOSULFATE SULFURTRANSFERASE_RHODANESE-LIKE DOMAIN-CONTAINING PROTEIN 2"/>
    <property type="match status" value="1"/>
</dbReference>
<dbReference type="Gene3D" id="3.40.50.1820">
    <property type="entry name" value="alpha/beta hydrolase"/>
    <property type="match status" value="1"/>
</dbReference>
<evidence type="ECO:0000259" key="1">
    <source>
        <dbReference type="PROSITE" id="PS50206"/>
    </source>
</evidence>
<dbReference type="InterPro" id="IPR029058">
    <property type="entry name" value="AB_hydrolase_fold"/>
</dbReference>
<dbReference type="Pfam" id="PF17773">
    <property type="entry name" value="UPF0176_N"/>
    <property type="match status" value="1"/>
</dbReference>
<dbReference type="AlphaFoldDB" id="A0AAV1D7I6"/>
<dbReference type="InterPro" id="IPR040503">
    <property type="entry name" value="TRHO_N"/>
</dbReference>
<dbReference type="SMART" id="SM00450">
    <property type="entry name" value="RHOD"/>
    <property type="match status" value="1"/>
</dbReference>
<dbReference type="InterPro" id="IPR022111">
    <property type="entry name" value="Rhodanese_C"/>
</dbReference>
<dbReference type="Pfam" id="PF12368">
    <property type="entry name" value="Rhodanese_C"/>
    <property type="match status" value="1"/>
</dbReference>
<proteinExistence type="predicted"/>
<name>A0AAV1D7I6_OLDCO</name>
<reference evidence="2" key="1">
    <citation type="submission" date="2023-03" db="EMBL/GenBank/DDBJ databases">
        <authorList>
            <person name="Julca I."/>
        </authorList>
    </citation>
    <scope>NUCLEOTIDE SEQUENCE</scope>
</reference>
<dbReference type="InterPro" id="IPR001763">
    <property type="entry name" value="Rhodanese-like_dom"/>
</dbReference>
<dbReference type="FunFam" id="3.40.50.1820:FF:000073">
    <property type="entry name" value="esterase OVCA2 isoform X6"/>
    <property type="match status" value="1"/>
</dbReference>
<dbReference type="InterPro" id="IPR020936">
    <property type="entry name" value="TrhO"/>
</dbReference>
<keyword evidence="3" id="KW-1185">Reference proteome</keyword>
<feature type="domain" description="Rhodanese" evidence="1">
    <location>
        <begin position="162"/>
        <end position="262"/>
    </location>
</feature>